<organism evidence="2 3">
    <name type="scientific">Eumeta variegata</name>
    <name type="common">Bagworm moth</name>
    <name type="synonym">Eumeta japonica</name>
    <dbReference type="NCBI Taxonomy" id="151549"/>
    <lineage>
        <taxon>Eukaryota</taxon>
        <taxon>Metazoa</taxon>
        <taxon>Ecdysozoa</taxon>
        <taxon>Arthropoda</taxon>
        <taxon>Hexapoda</taxon>
        <taxon>Insecta</taxon>
        <taxon>Pterygota</taxon>
        <taxon>Neoptera</taxon>
        <taxon>Endopterygota</taxon>
        <taxon>Lepidoptera</taxon>
        <taxon>Glossata</taxon>
        <taxon>Ditrysia</taxon>
        <taxon>Tineoidea</taxon>
        <taxon>Psychidae</taxon>
        <taxon>Oiketicinae</taxon>
        <taxon>Eumeta</taxon>
    </lineage>
</organism>
<reference evidence="2 3" key="1">
    <citation type="journal article" date="2019" name="Commun. Biol.">
        <title>The bagworm genome reveals a unique fibroin gene that provides high tensile strength.</title>
        <authorList>
            <person name="Kono N."/>
            <person name="Nakamura H."/>
            <person name="Ohtoshi R."/>
            <person name="Tomita M."/>
            <person name="Numata K."/>
            <person name="Arakawa K."/>
        </authorList>
    </citation>
    <scope>NUCLEOTIDE SEQUENCE [LARGE SCALE GENOMIC DNA]</scope>
</reference>
<sequence>MHIARPHRGSYMCSSTRKVVRCGRVLAYKIERTRKRSFANSRKSSRRSLESHIDPSARVESGATGRSIELSENESVENDRYPSSLNCDYIRRAETLLCSSAQIKIGKHTRGTREDEERSRRPHHNLEVHTSRRSEHGWRLGRLVRSVKTALAATLREPSRSSPHPAARSRAHCQLQTVDGGGRRTCRAEGLTPNHFLIGRSCGAAAAGH</sequence>
<feature type="region of interest" description="Disordered" evidence="1">
    <location>
        <begin position="106"/>
        <end position="133"/>
    </location>
</feature>
<keyword evidence="3" id="KW-1185">Reference proteome</keyword>
<feature type="compositionally biased region" description="Basic and acidic residues" evidence="1">
    <location>
        <begin position="47"/>
        <end position="57"/>
    </location>
</feature>
<feature type="region of interest" description="Disordered" evidence="1">
    <location>
        <begin position="35"/>
        <end position="80"/>
    </location>
</feature>
<protein>
    <submittedName>
        <fullName evidence="2">Uncharacterized protein</fullName>
    </submittedName>
</protein>
<name>A0A4C1Z466_EUMVA</name>
<dbReference type="AlphaFoldDB" id="A0A4C1Z466"/>
<proteinExistence type="predicted"/>
<dbReference type="Proteomes" id="UP000299102">
    <property type="component" value="Unassembled WGS sequence"/>
</dbReference>
<comment type="caution">
    <text evidence="2">The sequence shown here is derived from an EMBL/GenBank/DDBJ whole genome shotgun (WGS) entry which is preliminary data.</text>
</comment>
<dbReference type="EMBL" id="BGZK01001546">
    <property type="protein sequence ID" value="GBP82072.1"/>
    <property type="molecule type" value="Genomic_DNA"/>
</dbReference>
<evidence type="ECO:0000256" key="1">
    <source>
        <dbReference type="SAM" id="MobiDB-lite"/>
    </source>
</evidence>
<accession>A0A4C1Z466</accession>
<gene>
    <name evidence="2" type="ORF">EVAR_103791_1</name>
</gene>
<evidence type="ECO:0000313" key="3">
    <source>
        <dbReference type="Proteomes" id="UP000299102"/>
    </source>
</evidence>
<evidence type="ECO:0000313" key="2">
    <source>
        <dbReference type="EMBL" id="GBP82072.1"/>
    </source>
</evidence>
<feature type="compositionally biased region" description="Basic and acidic residues" evidence="1">
    <location>
        <begin position="111"/>
        <end position="133"/>
    </location>
</feature>